<dbReference type="PRINTS" id="PR00036">
    <property type="entry name" value="HTHLACI"/>
</dbReference>
<evidence type="ECO:0000256" key="2">
    <source>
        <dbReference type="ARBA" id="ARBA00023015"/>
    </source>
</evidence>
<evidence type="ECO:0000256" key="1">
    <source>
        <dbReference type="ARBA" id="ARBA00022491"/>
    </source>
</evidence>
<evidence type="ECO:0000256" key="4">
    <source>
        <dbReference type="ARBA" id="ARBA00023163"/>
    </source>
</evidence>
<dbReference type="InterPro" id="IPR000843">
    <property type="entry name" value="HTH_LacI"/>
</dbReference>
<dbReference type="CDD" id="cd01392">
    <property type="entry name" value="HTH_LacI"/>
    <property type="match status" value="1"/>
</dbReference>
<protein>
    <submittedName>
        <fullName evidence="6">LacI family DNA-binding transcriptional regulator</fullName>
    </submittedName>
</protein>
<dbReference type="SUPFAM" id="SSF53822">
    <property type="entry name" value="Periplasmic binding protein-like I"/>
    <property type="match status" value="1"/>
</dbReference>
<dbReference type="SMART" id="SM00354">
    <property type="entry name" value="HTH_LACI"/>
    <property type="match status" value="1"/>
</dbReference>
<keyword evidence="3 6" id="KW-0238">DNA-binding</keyword>
<reference evidence="6 7" key="1">
    <citation type="submission" date="2023-02" db="EMBL/GenBank/DDBJ databases">
        <title>Gemone sequence of Telluria chitinolytica ACM 3522T.</title>
        <authorList>
            <person name="Frediansyah A."/>
            <person name="Miess H."/>
            <person name="Gross H."/>
        </authorList>
    </citation>
    <scope>NUCLEOTIDE SEQUENCE [LARGE SCALE GENOMIC DNA]</scope>
    <source>
        <strain evidence="6 7">ACM 3522</strain>
    </source>
</reference>
<dbReference type="GO" id="GO:0003677">
    <property type="term" value="F:DNA binding"/>
    <property type="evidence" value="ECO:0007669"/>
    <property type="project" value="UniProtKB-KW"/>
</dbReference>
<dbReference type="InterPro" id="IPR028082">
    <property type="entry name" value="Peripla_BP_I"/>
</dbReference>
<feature type="domain" description="HTH lacI-type" evidence="5">
    <location>
        <begin position="6"/>
        <end position="62"/>
    </location>
</feature>
<dbReference type="Pfam" id="PF13377">
    <property type="entry name" value="Peripla_BP_3"/>
    <property type="match status" value="1"/>
</dbReference>
<dbReference type="PANTHER" id="PTHR30146:SF148">
    <property type="entry name" value="HTH-TYPE TRANSCRIPTIONAL REPRESSOR PURR-RELATED"/>
    <property type="match status" value="1"/>
</dbReference>
<dbReference type="PROSITE" id="PS50932">
    <property type="entry name" value="HTH_LACI_2"/>
    <property type="match status" value="1"/>
</dbReference>
<dbReference type="PROSITE" id="PS00356">
    <property type="entry name" value="HTH_LACI_1"/>
    <property type="match status" value="1"/>
</dbReference>
<keyword evidence="4" id="KW-0804">Transcription</keyword>
<dbReference type="Pfam" id="PF00356">
    <property type="entry name" value="LacI"/>
    <property type="match status" value="1"/>
</dbReference>
<dbReference type="Gene3D" id="1.10.260.40">
    <property type="entry name" value="lambda repressor-like DNA-binding domains"/>
    <property type="match status" value="1"/>
</dbReference>
<dbReference type="CDD" id="cd06288">
    <property type="entry name" value="PBP1_sucrose_transcription_regulator"/>
    <property type="match status" value="1"/>
</dbReference>
<dbReference type="PANTHER" id="PTHR30146">
    <property type="entry name" value="LACI-RELATED TRANSCRIPTIONAL REPRESSOR"/>
    <property type="match status" value="1"/>
</dbReference>
<dbReference type="InterPro" id="IPR046335">
    <property type="entry name" value="LacI/GalR-like_sensor"/>
</dbReference>
<sequence>MPARRPTMTDIAKQAGVSQSTVSLVLNDVRGTKVSKATRELVLAIAREIGYPQVRHPRSGAAPQRNLILYLTDELATSPHAMQTIDGATNHAWEHDCIVSVFATRSDPAREAAILAQMLANPALLGVIYGTIFTRQARVPAALGGGRVPVVLLNCHARDHAFPSVVPGEVLGGYAATMHLVDAGHRRIGLINGEPWLEAASERHKGYRQALTTADIPYDPVLVREGDWQVGSGFEHALALLRLPDPPTALFCANDLMAVGAIDAARQLELAIPGRLSIVGYDDQDMARYIHPPLTTVLLPNYEMGRWAAETLIAQARGGAPGLRQHIKMECPLVVRESVAQPARET</sequence>
<dbReference type="Proteomes" id="UP001216510">
    <property type="component" value="Chromosome"/>
</dbReference>
<evidence type="ECO:0000313" key="7">
    <source>
        <dbReference type="Proteomes" id="UP001216510"/>
    </source>
</evidence>
<evidence type="ECO:0000259" key="5">
    <source>
        <dbReference type="PROSITE" id="PS50932"/>
    </source>
</evidence>
<gene>
    <name evidence="6" type="ORF">PX653_06215</name>
</gene>
<dbReference type="RefSeq" id="WP_277417045.1">
    <property type="nucleotide sequence ID" value="NZ_CP119083.1"/>
</dbReference>
<organism evidence="6 7">
    <name type="scientific">Pseudoduganella chitinolytica</name>
    <dbReference type="NCBI Taxonomy" id="34070"/>
    <lineage>
        <taxon>Bacteria</taxon>
        <taxon>Pseudomonadati</taxon>
        <taxon>Pseudomonadota</taxon>
        <taxon>Betaproteobacteria</taxon>
        <taxon>Burkholderiales</taxon>
        <taxon>Oxalobacteraceae</taxon>
        <taxon>Telluria group</taxon>
        <taxon>Pseudoduganella</taxon>
    </lineage>
</organism>
<dbReference type="SUPFAM" id="SSF47413">
    <property type="entry name" value="lambda repressor-like DNA-binding domains"/>
    <property type="match status" value="1"/>
</dbReference>
<name>A0ABY8BEN7_9BURK</name>
<dbReference type="InterPro" id="IPR010982">
    <property type="entry name" value="Lambda_DNA-bd_dom_sf"/>
</dbReference>
<keyword evidence="1" id="KW-0678">Repressor</keyword>
<proteinExistence type="predicted"/>
<dbReference type="Gene3D" id="3.40.50.2300">
    <property type="match status" value="2"/>
</dbReference>
<keyword evidence="7" id="KW-1185">Reference proteome</keyword>
<dbReference type="EMBL" id="CP119083">
    <property type="protein sequence ID" value="WEF34366.1"/>
    <property type="molecule type" value="Genomic_DNA"/>
</dbReference>
<evidence type="ECO:0000313" key="6">
    <source>
        <dbReference type="EMBL" id="WEF34366.1"/>
    </source>
</evidence>
<keyword evidence="2" id="KW-0805">Transcription regulation</keyword>
<evidence type="ECO:0000256" key="3">
    <source>
        <dbReference type="ARBA" id="ARBA00023125"/>
    </source>
</evidence>
<accession>A0ABY8BEN7</accession>